<dbReference type="OrthoDB" id="10265679at2759"/>
<proteinExistence type="predicted"/>
<evidence type="ECO:0000256" key="1">
    <source>
        <dbReference type="SAM" id="MobiDB-lite"/>
    </source>
</evidence>
<evidence type="ECO:0000313" key="3">
    <source>
        <dbReference type="Proteomes" id="UP001165121"/>
    </source>
</evidence>
<keyword evidence="3" id="KW-1185">Reference proteome</keyword>
<dbReference type="AlphaFoldDB" id="A0A9W7CUZ3"/>
<name>A0A9W7CUZ3_9STRA</name>
<sequence length="213" mass="24201">MSSSRTSSSRGPSHAVVAKSERPRKITAKADELDAYMEKLYDDDVESKLDGAKMILQLAEFAGNIEALVQNESLMVCAACNVTRRTPSQCGWGLAKLTYCARGLSLQSLLSRVLNDDYKKSYDFSLTMMRIFWCFSNFLQLHPLLANYRIGAITLKIVEFELKRHQLRLEEEKTLEAAANEAATGDSTEEILAKLDREKKRNKKRMRKQDQLL</sequence>
<dbReference type="GO" id="GO:0019894">
    <property type="term" value="F:kinesin binding"/>
    <property type="evidence" value="ECO:0007669"/>
    <property type="project" value="InterPro"/>
</dbReference>
<dbReference type="PANTHER" id="PTHR15605:SF2">
    <property type="entry name" value="KINESIN-ASSOCIATED PROTEIN 3"/>
    <property type="match status" value="1"/>
</dbReference>
<dbReference type="Proteomes" id="UP001165121">
    <property type="component" value="Unassembled WGS sequence"/>
</dbReference>
<dbReference type="GO" id="GO:0035869">
    <property type="term" value="C:ciliary transition zone"/>
    <property type="evidence" value="ECO:0007669"/>
    <property type="project" value="TreeGrafter"/>
</dbReference>
<dbReference type="GO" id="GO:0016939">
    <property type="term" value="C:kinesin II complex"/>
    <property type="evidence" value="ECO:0007669"/>
    <property type="project" value="TreeGrafter"/>
</dbReference>
<accession>A0A9W7CUZ3</accession>
<dbReference type="GO" id="GO:0005930">
    <property type="term" value="C:axoneme"/>
    <property type="evidence" value="ECO:0007669"/>
    <property type="project" value="TreeGrafter"/>
</dbReference>
<dbReference type="Pfam" id="PF05804">
    <property type="entry name" value="KAP"/>
    <property type="match status" value="1"/>
</dbReference>
<feature type="compositionally biased region" description="Low complexity" evidence="1">
    <location>
        <begin position="1"/>
        <end position="10"/>
    </location>
</feature>
<dbReference type="GO" id="GO:0007018">
    <property type="term" value="P:microtubule-based movement"/>
    <property type="evidence" value="ECO:0007669"/>
    <property type="project" value="TreeGrafter"/>
</dbReference>
<reference evidence="2" key="1">
    <citation type="submission" date="2023-04" db="EMBL/GenBank/DDBJ databases">
        <title>Phytophthora fragariaefolia NBRC 109709.</title>
        <authorList>
            <person name="Ichikawa N."/>
            <person name="Sato H."/>
            <person name="Tonouchi N."/>
        </authorList>
    </citation>
    <scope>NUCLEOTIDE SEQUENCE</scope>
    <source>
        <strain evidence="2">NBRC 109709</strain>
    </source>
</reference>
<gene>
    <name evidence="2" type="ORF">Pfra01_001429300</name>
</gene>
<protein>
    <submittedName>
        <fullName evidence="2">Unnamed protein product</fullName>
    </submittedName>
</protein>
<comment type="caution">
    <text evidence="2">The sequence shown here is derived from an EMBL/GenBank/DDBJ whole genome shotgun (WGS) entry which is preliminary data.</text>
</comment>
<organism evidence="2 3">
    <name type="scientific">Phytophthora fragariaefolia</name>
    <dbReference type="NCBI Taxonomy" id="1490495"/>
    <lineage>
        <taxon>Eukaryota</taxon>
        <taxon>Sar</taxon>
        <taxon>Stramenopiles</taxon>
        <taxon>Oomycota</taxon>
        <taxon>Peronosporomycetes</taxon>
        <taxon>Peronosporales</taxon>
        <taxon>Peronosporaceae</taxon>
        <taxon>Phytophthora</taxon>
    </lineage>
</organism>
<dbReference type="EMBL" id="BSXT01001503">
    <property type="protein sequence ID" value="GMF42958.1"/>
    <property type="molecule type" value="Genomic_DNA"/>
</dbReference>
<feature type="region of interest" description="Disordered" evidence="1">
    <location>
        <begin position="1"/>
        <end position="23"/>
    </location>
</feature>
<evidence type="ECO:0000313" key="2">
    <source>
        <dbReference type="EMBL" id="GMF42958.1"/>
    </source>
</evidence>
<dbReference type="PANTHER" id="PTHR15605">
    <property type="entry name" value="KINESIN-ASSOCIATED PROTEINS"/>
    <property type="match status" value="1"/>
</dbReference>
<dbReference type="InterPro" id="IPR008658">
    <property type="entry name" value="KAP3"/>
</dbReference>
<dbReference type="GO" id="GO:0044782">
    <property type="term" value="P:cilium organization"/>
    <property type="evidence" value="ECO:0007669"/>
    <property type="project" value="TreeGrafter"/>
</dbReference>